<accession>X1ELB7</accession>
<feature type="non-terminal residue" evidence="1">
    <location>
        <position position="1"/>
    </location>
</feature>
<sequence>VRYDFEWYDEHIDTPVPENPRRYCLCWLLDPAMLEKVYDIL</sequence>
<name>X1ELB7_9ZZZZ</name>
<gene>
    <name evidence="1" type="ORF">S01H4_55287</name>
</gene>
<evidence type="ECO:0000313" key="1">
    <source>
        <dbReference type="EMBL" id="GAH17924.1"/>
    </source>
</evidence>
<dbReference type="EMBL" id="BART01031892">
    <property type="protein sequence ID" value="GAH17924.1"/>
    <property type="molecule type" value="Genomic_DNA"/>
</dbReference>
<protein>
    <submittedName>
        <fullName evidence="1">Uncharacterized protein</fullName>
    </submittedName>
</protein>
<organism evidence="1">
    <name type="scientific">marine sediment metagenome</name>
    <dbReference type="NCBI Taxonomy" id="412755"/>
    <lineage>
        <taxon>unclassified sequences</taxon>
        <taxon>metagenomes</taxon>
        <taxon>ecological metagenomes</taxon>
    </lineage>
</organism>
<proteinExistence type="predicted"/>
<dbReference type="AlphaFoldDB" id="X1ELB7"/>
<comment type="caution">
    <text evidence="1">The sequence shown here is derived from an EMBL/GenBank/DDBJ whole genome shotgun (WGS) entry which is preliminary data.</text>
</comment>
<reference evidence="1" key="1">
    <citation type="journal article" date="2014" name="Front. Microbiol.">
        <title>High frequency of phylogenetically diverse reductive dehalogenase-homologous genes in deep subseafloor sedimentary metagenomes.</title>
        <authorList>
            <person name="Kawai M."/>
            <person name="Futagami T."/>
            <person name="Toyoda A."/>
            <person name="Takaki Y."/>
            <person name="Nishi S."/>
            <person name="Hori S."/>
            <person name="Arai W."/>
            <person name="Tsubouchi T."/>
            <person name="Morono Y."/>
            <person name="Uchiyama I."/>
            <person name="Ito T."/>
            <person name="Fujiyama A."/>
            <person name="Inagaki F."/>
            <person name="Takami H."/>
        </authorList>
    </citation>
    <scope>NUCLEOTIDE SEQUENCE</scope>
    <source>
        <strain evidence="1">Expedition CK06-06</strain>
    </source>
</reference>